<comment type="caution">
    <text evidence="1">The sequence shown here is derived from an EMBL/GenBank/DDBJ whole genome shotgun (WGS) entry which is preliminary data.</text>
</comment>
<accession>A0A1Y1JUK7</accession>
<dbReference type="RefSeq" id="XP_028547021.1">
    <property type="nucleotide sequence ID" value="XM_028691220.1"/>
</dbReference>
<dbReference type="OrthoDB" id="10602792at2759"/>
<sequence>MSATFNFKNIFPTCLDDYNNNISNSSREINSKRENECITITNILGFHNSKDTFMPNCKDIIIYLDYIDNNSSSFDINPSCKYFNYKLKKLLSSHKSNIQSTKVFYNNMINITNSRIYKNVPGICMNYFDELDDSTFTILDKLNNLYSILKRNGNECPTESECYEKFMELSNIYGRVNNESLREILSNFRKENIKIIENIENVVQVNSKKEVHAVSHHTSGINARTIILFTIHVITEKLYKISNTPINIYIKIFLNYQYTSYVSFLHPISSIIRIMWNRKNKTDIKLFDSFENNYEELIDKRSQISYNALQ</sequence>
<dbReference type="GeneID" id="39745240"/>
<dbReference type="EMBL" id="BDQF01000316">
    <property type="protein sequence ID" value="GAW84432.1"/>
    <property type="molecule type" value="Genomic_DNA"/>
</dbReference>
<evidence type="ECO:0000313" key="1">
    <source>
        <dbReference type="EMBL" id="GAW84432.1"/>
    </source>
</evidence>
<keyword evidence="2" id="KW-1185">Reference proteome</keyword>
<evidence type="ECO:0000313" key="2">
    <source>
        <dbReference type="Proteomes" id="UP000195521"/>
    </source>
</evidence>
<organism evidence="1 2">
    <name type="scientific">Plasmodium gonderi</name>
    <dbReference type="NCBI Taxonomy" id="77519"/>
    <lineage>
        <taxon>Eukaryota</taxon>
        <taxon>Sar</taxon>
        <taxon>Alveolata</taxon>
        <taxon>Apicomplexa</taxon>
        <taxon>Aconoidasida</taxon>
        <taxon>Haemosporida</taxon>
        <taxon>Plasmodiidae</taxon>
        <taxon>Plasmodium</taxon>
        <taxon>Plasmodium (Plasmodium)</taxon>
    </lineage>
</organism>
<reference evidence="2" key="1">
    <citation type="submission" date="2017-04" db="EMBL/GenBank/DDBJ databases">
        <title>Plasmodium gonderi genome.</title>
        <authorList>
            <person name="Arisue N."/>
            <person name="Honma H."/>
            <person name="Kawai S."/>
            <person name="Tougan T."/>
            <person name="Tanabe K."/>
            <person name="Horii T."/>
        </authorList>
    </citation>
    <scope>NUCLEOTIDE SEQUENCE [LARGE SCALE GENOMIC DNA]</scope>
    <source>
        <strain evidence="2">ATCC 30045</strain>
    </source>
</reference>
<name>A0A1Y1JUK7_PLAGO</name>
<proteinExistence type="predicted"/>
<protein>
    <submittedName>
        <fullName evidence="1">Variable surface protein</fullName>
    </submittedName>
</protein>
<dbReference type="AlphaFoldDB" id="A0A1Y1JUK7"/>
<gene>
    <name evidence="1" type="ORF">PGO_002945</name>
</gene>
<dbReference type="Proteomes" id="UP000195521">
    <property type="component" value="Unassembled WGS sequence"/>
</dbReference>